<dbReference type="SUPFAM" id="SSF56235">
    <property type="entry name" value="N-terminal nucleophile aminohydrolases (Ntn hydrolases)"/>
    <property type="match status" value="1"/>
</dbReference>
<keyword evidence="13" id="KW-0003">3Fe-4S</keyword>
<dbReference type="EMBL" id="JADCTT010000004">
    <property type="protein sequence ID" value="KAF9753921.1"/>
    <property type="molecule type" value="Genomic_DNA"/>
</dbReference>
<accession>A0A8H7NDM5</accession>
<proteinExistence type="inferred from homology"/>
<sequence>MTHRGAVGSDARDGDGAGVMTSIPHRFFIKNFEKEEDIKLPPLGQYAVGNLFFKPDEETLEESKRQLEDVAESLGLRVLGWRRPPSIQACLVLLPSRVNPSLLSPLSC</sequence>
<comment type="similarity">
    <text evidence="3">Belongs to the glutamate synthase family.</text>
</comment>
<keyword evidence="9" id="KW-0560">Oxidoreductase</keyword>
<dbReference type="EC" id="1.4.7.1" evidence="15"/>
<reference evidence="17" key="1">
    <citation type="submission" date="2020-10" db="EMBL/GenBank/DDBJ databases">
        <title>High-Quality Genome Resource of Clonostachys rosea strain S41 by Oxford Nanopore Long-Read Sequencing.</title>
        <authorList>
            <person name="Wang H."/>
        </authorList>
    </citation>
    <scope>NUCLEOTIDE SEQUENCE</scope>
    <source>
        <strain evidence="17">S41</strain>
    </source>
</reference>
<evidence type="ECO:0000256" key="11">
    <source>
        <dbReference type="ARBA" id="ARBA00023014"/>
    </source>
</evidence>
<dbReference type="GO" id="GO:0016040">
    <property type="term" value="F:glutamate synthase (NADH) activity"/>
    <property type="evidence" value="ECO:0007669"/>
    <property type="project" value="TreeGrafter"/>
</dbReference>
<protein>
    <recommendedName>
        <fullName evidence="15">glutamate synthase (ferredoxin)</fullName>
        <ecNumber evidence="15">1.4.7.1</ecNumber>
    </recommendedName>
</protein>
<evidence type="ECO:0000256" key="2">
    <source>
        <dbReference type="ARBA" id="ARBA00001927"/>
    </source>
</evidence>
<keyword evidence="7" id="KW-0479">Metal-binding</keyword>
<evidence type="ECO:0000313" key="18">
    <source>
        <dbReference type="Proteomes" id="UP000616885"/>
    </source>
</evidence>
<name>A0A8H7NDM5_BIOOC</name>
<comment type="pathway">
    <text evidence="14">Amino-acid biosynthesis; L-glutamate biosynthesis via GLT pathway; L-glutamate from 2-oxoglutarate and L-glutamine (ferredoxin route): step 1/1.</text>
</comment>
<dbReference type="PANTHER" id="PTHR11938:SF133">
    <property type="entry name" value="GLUTAMATE SYNTHASE (NADH)"/>
    <property type="match status" value="1"/>
</dbReference>
<dbReference type="Proteomes" id="UP000616885">
    <property type="component" value="Unassembled WGS sequence"/>
</dbReference>
<evidence type="ECO:0000256" key="14">
    <source>
        <dbReference type="ARBA" id="ARBA00037928"/>
    </source>
</evidence>
<evidence type="ECO:0000259" key="16">
    <source>
        <dbReference type="Pfam" id="PF00310"/>
    </source>
</evidence>
<evidence type="ECO:0000256" key="15">
    <source>
        <dbReference type="ARBA" id="ARBA00039085"/>
    </source>
</evidence>
<keyword evidence="4" id="KW-0028">Amino-acid biosynthesis</keyword>
<evidence type="ECO:0000256" key="1">
    <source>
        <dbReference type="ARBA" id="ARBA00001917"/>
    </source>
</evidence>
<dbReference type="GO" id="GO:0016041">
    <property type="term" value="F:glutamate synthase (ferredoxin) activity"/>
    <property type="evidence" value="ECO:0007669"/>
    <property type="project" value="UniProtKB-EC"/>
</dbReference>
<dbReference type="InterPro" id="IPR050711">
    <property type="entry name" value="ET-N_metabolism_enzyme"/>
</dbReference>
<evidence type="ECO:0000313" key="17">
    <source>
        <dbReference type="EMBL" id="KAF9753921.1"/>
    </source>
</evidence>
<dbReference type="Gene3D" id="3.60.20.10">
    <property type="entry name" value="Glutamine Phosphoribosylpyrophosphate, subunit 1, domain 1"/>
    <property type="match status" value="1"/>
</dbReference>
<evidence type="ECO:0000256" key="7">
    <source>
        <dbReference type="ARBA" id="ARBA00022723"/>
    </source>
</evidence>
<dbReference type="AlphaFoldDB" id="A0A8H7NDM5"/>
<comment type="cofactor">
    <cofactor evidence="1">
        <name>FMN</name>
        <dbReference type="ChEBI" id="CHEBI:58210"/>
    </cofactor>
</comment>
<keyword evidence="8" id="KW-0315">Glutamine amidotransferase</keyword>
<dbReference type="GO" id="GO:0046872">
    <property type="term" value="F:metal ion binding"/>
    <property type="evidence" value="ECO:0007669"/>
    <property type="project" value="UniProtKB-KW"/>
</dbReference>
<dbReference type="GO" id="GO:0051538">
    <property type="term" value="F:3 iron, 4 sulfur cluster binding"/>
    <property type="evidence" value="ECO:0007669"/>
    <property type="project" value="UniProtKB-KW"/>
</dbReference>
<keyword evidence="12" id="KW-0314">Glutamate biosynthesis</keyword>
<dbReference type="InterPro" id="IPR029055">
    <property type="entry name" value="Ntn_hydrolases_N"/>
</dbReference>
<dbReference type="Pfam" id="PF00310">
    <property type="entry name" value="GATase_2"/>
    <property type="match status" value="1"/>
</dbReference>
<evidence type="ECO:0000256" key="3">
    <source>
        <dbReference type="ARBA" id="ARBA00009716"/>
    </source>
</evidence>
<evidence type="ECO:0000256" key="8">
    <source>
        <dbReference type="ARBA" id="ARBA00022962"/>
    </source>
</evidence>
<comment type="cofactor">
    <cofactor evidence="2">
        <name>[3Fe-4S] cluster</name>
        <dbReference type="ChEBI" id="CHEBI:21137"/>
    </cofactor>
</comment>
<evidence type="ECO:0000256" key="4">
    <source>
        <dbReference type="ARBA" id="ARBA00022605"/>
    </source>
</evidence>
<evidence type="ECO:0000256" key="6">
    <source>
        <dbReference type="ARBA" id="ARBA00022643"/>
    </source>
</evidence>
<gene>
    <name evidence="17" type="ORF">IM811_012679</name>
</gene>
<evidence type="ECO:0000256" key="12">
    <source>
        <dbReference type="ARBA" id="ARBA00023164"/>
    </source>
</evidence>
<evidence type="ECO:0000256" key="10">
    <source>
        <dbReference type="ARBA" id="ARBA00023004"/>
    </source>
</evidence>
<dbReference type="InterPro" id="IPR017932">
    <property type="entry name" value="GATase_2_dom"/>
</dbReference>
<keyword evidence="10" id="KW-0408">Iron</keyword>
<dbReference type="GO" id="GO:0006537">
    <property type="term" value="P:glutamate biosynthetic process"/>
    <property type="evidence" value="ECO:0007669"/>
    <property type="project" value="UniProtKB-KW"/>
</dbReference>
<organism evidence="17 18">
    <name type="scientific">Bionectria ochroleuca</name>
    <name type="common">Gliocladium roseum</name>
    <dbReference type="NCBI Taxonomy" id="29856"/>
    <lineage>
        <taxon>Eukaryota</taxon>
        <taxon>Fungi</taxon>
        <taxon>Dikarya</taxon>
        <taxon>Ascomycota</taxon>
        <taxon>Pezizomycotina</taxon>
        <taxon>Sordariomycetes</taxon>
        <taxon>Hypocreomycetidae</taxon>
        <taxon>Hypocreales</taxon>
        <taxon>Bionectriaceae</taxon>
        <taxon>Clonostachys</taxon>
    </lineage>
</organism>
<evidence type="ECO:0000256" key="13">
    <source>
        <dbReference type="ARBA" id="ARBA00023291"/>
    </source>
</evidence>
<dbReference type="GO" id="GO:0019676">
    <property type="term" value="P:ammonia assimilation cycle"/>
    <property type="evidence" value="ECO:0007669"/>
    <property type="project" value="TreeGrafter"/>
</dbReference>
<keyword evidence="6" id="KW-0288">FMN</keyword>
<keyword evidence="5" id="KW-0285">Flavoprotein</keyword>
<feature type="domain" description="Glutamine amidotransferase type-2" evidence="16">
    <location>
        <begin position="1"/>
        <end position="100"/>
    </location>
</feature>
<comment type="caution">
    <text evidence="17">The sequence shown here is derived from an EMBL/GenBank/DDBJ whole genome shotgun (WGS) entry which is preliminary data.</text>
</comment>
<evidence type="ECO:0000256" key="5">
    <source>
        <dbReference type="ARBA" id="ARBA00022630"/>
    </source>
</evidence>
<keyword evidence="11" id="KW-0411">Iron-sulfur</keyword>
<dbReference type="PANTHER" id="PTHR11938">
    <property type="entry name" value="FAD NADPH DEHYDROGENASE/OXIDOREDUCTASE"/>
    <property type="match status" value="1"/>
</dbReference>
<evidence type="ECO:0000256" key="9">
    <source>
        <dbReference type="ARBA" id="ARBA00023002"/>
    </source>
</evidence>